<proteinExistence type="predicted"/>
<feature type="transmembrane region" description="Helical" evidence="1">
    <location>
        <begin position="20"/>
        <end position="40"/>
    </location>
</feature>
<protein>
    <submittedName>
        <fullName evidence="2">DUF4184 family protein</fullName>
    </submittedName>
</protein>
<dbReference type="Proteomes" id="UP000460298">
    <property type="component" value="Unassembled WGS sequence"/>
</dbReference>
<keyword evidence="1" id="KW-1133">Transmembrane helix</keyword>
<keyword evidence="1" id="KW-0812">Transmembrane</keyword>
<feature type="transmembrane region" description="Helical" evidence="1">
    <location>
        <begin position="188"/>
        <end position="208"/>
    </location>
</feature>
<organism evidence="2 3">
    <name type="scientific">Leptonema illini</name>
    <dbReference type="NCBI Taxonomy" id="183"/>
    <lineage>
        <taxon>Bacteria</taxon>
        <taxon>Pseudomonadati</taxon>
        <taxon>Spirochaetota</taxon>
        <taxon>Spirochaetia</taxon>
        <taxon>Leptospirales</taxon>
        <taxon>Leptospiraceae</taxon>
        <taxon>Leptonema</taxon>
    </lineage>
</organism>
<gene>
    <name evidence="2" type="ORF">F9K24_06035</name>
</gene>
<sequence length="249" mass="27459">MPFTLAHPAAVLPLLHKRWPFHFSLGLIIGSVAPDFEYFLQFRMASVGAHTLTGLFAFCLPISLLLGVAWYYIVSTPLTISLPLFLRKRFCIHSGRKPGLTEWLYFAVGSLVGGATHLLWDSATHTGGYFVNQWPLLQQSIYGNQLPLFKALQHISTIIGLAVVAFAIKNMPEQPVEEKPSRPPVATWFWLIVLLLSTFIFTSVSMVGPASLSMKNLGHIAVRTISSILLALLLACVLTMALKKSGRVS</sequence>
<feature type="transmembrane region" description="Helical" evidence="1">
    <location>
        <begin position="148"/>
        <end position="168"/>
    </location>
</feature>
<reference evidence="2 3" key="1">
    <citation type="submission" date="2019-10" db="EMBL/GenBank/DDBJ databases">
        <title>Extracellular Electron Transfer in a Candidatus Methanoperedens spp. Enrichment Culture.</title>
        <authorList>
            <person name="Berger S."/>
            <person name="Rangel Shaw D."/>
            <person name="Berben T."/>
            <person name="In 'T Zandt M."/>
            <person name="Frank J."/>
            <person name="Reimann J."/>
            <person name="Jetten M.S.M."/>
            <person name="Welte C.U."/>
        </authorList>
    </citation>
    <scope>NUCLEOTIDE SEQUENCE [LARGE SCALE GENOMIC DNA]</scope>
    <source>
        <strain evidence="2">SB12</strain>
    </source>
</reference>
<evidence type="ECO:0000313" key="3">
    <source>
        <dbReference type="Proteomes" id="UP000460298"/>
    </source>
</evidence>
<feature type="transmembrane region" description="Helical" evidence="1">
    <location>
        <begin position="220"/>
        <end position="242"/>
    </location>
</feature>
<evidence type="ECO:0000313" key="2">
    <source>
        <dbReference type="EMBL" id="KAB2934023.1"/>
    </source>
</evidence>
<dbReference type="Pfam" id="PF13803">
    <property type="entry name" value="DUF4184"/>
    <property type="match status" value="1"/>
</dbReference>
<comment type="caution">
    <text evidence="2">The sequence shown here is derived from an EMBL/GenBank/DDBJ whole genome shotgun (WGS) entry which is preliminary data.</text>
</comment>
<dbReference type="InterPro" id="IPR025238">
    <property type="entry name" value="DUF4184"/>
</dbReference>
<dbReference type="EMBL" id="WBUI01000004">
    <property type="protein sequence ID" value="KAB2934023.1"/>
    <property type="molecule type" value="Genomic_DNA"/>
</dbReference>
<dbReference type="AlphaFoldDB" id="A0A833H3A2"/>
<accession>A0A833H3A2</accession>
<feature type="transmembrane region" description="Helical" evidence="1">
    <location>
        <begin position="52"/>
        <end position="73"/>
    </location>
</feature>
<keyword evidence="1" id="KW-0472">Membrane</keyword>
<name>A0A833H3A2_9LEPT</name>
<evidence type="ECO:0000256" key="1">
    <source>
        <dbReference type="SAM" id="Phobius"/>
    </source>
</evidence>